<dbReference type="RefSeq" id="WP_408624421.1">
    <property type="nucleotide sequence ID" value="NZ_JBEQCT010000007.1"/>
</dbReference>
<dbReference type="EMBL" id="JBEQCT010000007">
    <property type="protein sequence ID" value="MFM2486139.1"/>
    <property type="molecule type" value="Genomic_DNA"/>
</dbReference>
<name>A0ABW9G8W3_9GAMM</name>
<keyword evidence="13" id="KW-1185">Reference proteome</keyword>
<comment type="subcellular location">
    <subcellularLocation>
        <location evidence="1">Cell membrane</location>
    </subcellularLocation>
</comment>
<dbReference type="InterPro" id="IPR058625">
    <property type="entry name" value="MdtA-like_BSH"/>
</dbReference>
<dbReference type="SUPFAM" id="SSF111369">
    <property type="entry name" value="HlyD-like secretion proteins"/>
    <property type="match status" value="1"/>
</dbReference>
<dbReference type="InterPro" id="IPR058624">
    <property type="entry name" value="MdtA-like_HH"/>
</dbReference>
<dbReference type="Gene3D" id="2.40.50.100">
    <property type="match status" value="1"/>
</dbReference>
<dbReference type="Proteomes" id="UP001629953">
    <property type="component" value="Unassembled WGS sequence"/>
</dbReference>
<dbReference type="Pfam" id="PF25944">
    <property type="entry name" value="Beta-barrel_RND"/>
    <property type="match status" value="1"/>
</dbReference>
<dbReference type="Pfam" id="PF25967">
    <property type="entry name" value="RND-MFP_C"/>
    <property type="match status" value="1"/>
</dbReference>
<evidence type="ECO:0000313" key="13">
    <source>
        <dbReference type="Proteomes" id="UP001629953"/>
    </source>
</evidence>
<sequence length="406" mass="44034">MQRYPNNCSGKILFSALITLVITISIAATGYWYYSTHSSSAKTANASSNLAGNRSSMRKRHSFGNMTVPVYAGVTSSSDVSVYLHALGTVVANASVTVTSRATGALEKLYFTEGQYVKKGQLLASLDDRGFQATLAQYQGELAQNQALLKDAQLTLTRYQGLYREDSLSQQDLQEQTAKVGQYQGMVQSDKAQIDSARLNIDYTQIRAPISGYTGLRSVDPGNLVNSNDTELVTITQTQPIAVTFNIPQTNIPDVLHGLRHGQSFAVSVFNQTGSKELAQGKLKFMSNKIDSTTGTVKLKALFENSQQQLYPNQFVNVRLRIKQLHNVVVVPKAAVQLSDDGDFVFVIDKNNKVHRQVVTTGPIDGVDRIVITSGVKTGEQVVTTGVDNLSNGSVVSIIAADKAAQ</sequence>
<evidence type="ECO:0000256" key="4">
    <source>
        <dbReference type="ARBA" id="ARBA00022475"/>
    </source>
</evidence>
<dbReference type="Gene3D" id="2.40.420.20">
    <property type="match status" value="1"/>
</dbReference>
<feature type="transmembrane region" description="Helical" evidence="7">
    <location>
        <begin position="12"/>
        <end position="34"/>
    </location>
</feature>
<dbReference type="PANTHER" id="PTHR30469">
    <property type="entry name" value="MULTIDRUG RESISTANCE PROTEIN MDTA"/>
    <property type="match status" value="1"/>
</dbReference>
<keyword evidence="5" id="KW-0997">Cell inner membrane</keyword>
<evidence type="ECO:0000256" key="1">
    <source>
        <dbReference type="ARBA" id="ARBA00004236"/>
    </source>
</evidence>
<evidence type="ECO:0000259" key="10">
    <source>
        <dbReference type="Pfam" id="PF25944"/>
    </source>
</evidence>
<evidence type="ECO:0000256" key="6">
    <source>
        <dbReference type="ARBA" id="ARBA00023136"/>
    </source>
</evidence>
<evidence type="ECO:0000256" key="2">
    <source>
        <dbReference type="ARBA" id="ARBA00009477"/>
    </source>
</evidence>
<feature type="domain" description="Multidrug resistance protein MdtA-like C-terminal permuted SH3" evidence="11">
    <location>
        <begin position="327"/>
        <end position="388"/>
    </location>
</feature>
<comment type="caution">
    <text evidence="12">The sequence shown here is derived from an EMBL/GenBank/DDBJ whole genome shotgun (WGS) entry which is preliminary data.</text>
</comment>
<evidence type="ECO:0000256" key="5">
    <source>
        <dbReference type="ARBA" id="ARBA00022519"/>
    </source>
</evidence>
<keyword evidence="3" id="KW-0813">Transport</keyword>
<keyword evidence="7" id="KW-1133">Transmembrane helix</keyword>
<dbReference type="Gene3D" id="2.40.30.170">
    <property type="match status" value="1"/>
</dbReference>
<dbReference type="InterPro" id="IPR058627">
    <property type="entry name" value="MdtA-like_C"/>
</dbReference>
<reference evidence="12 13" key="1">
    <citation type="journal article" date="2013" name="Int. J. Syst. Evol. Microbiol.">
        <title>Celerinatantimonas yamalensis sp. nov., a cold-adapted diazotrophic bacterium from a cold permafrost brine.</title>
        <authorList>
            <person name="Shcherbakova V."/>
            <person name="Chuvilskaya N."/>
            <person name="Rivkina E."/>
            <person name="Demidov N."/>
            <person name="Uchaeva V."/>
            <person name="Suetin S."/>
            <person name="Suzina N."/>
            <person name="Gilichinsky D."/>
        </authorList>
    </citation>
    <scope>NUCLEOTIDE SEQUENCE [LARGE SCALE GENOMIC DNA]</scope>
    <source>
        <strain evidence="12 13">C7</strain>
    </source>
</reference>
<dbReference type="InterPro" id="IPR006143">
    <property type="entry name" value="RND_pump_MFP"/>
</dbReference>
<evidence type="ECO:0000259" key="9">
    <source>
        <dbReference type="Pfam" id="PF25917"/>
    </source>
</evidence>
<dbReference type="Pfam" id="PF25876">
    <property type="entry name" value="HH_MFP_RND"/>
    <property type="match status" value="1"/>
</dbReference>
<feature type="domain" description="Multidrug resistance protein MdtA-like alpha-helical hairpin" evidence="8">
    <location>
        <begin position="134"/>
        <end position="204"/>
    </location>
</feature>
<gene>
    <name evidence="12" type="ORF">ABUE30_13890</name>
</gene>
<comment type="similarity">
    <text evidence="2">Belongs to the membrane fusion protein (MFP) (TC 8.A.1) family.</text>
</comment>
<accession>A0ABW9G8W3</accession>
<dbReference type="NCBIfam" id="TIGR01730">
    <property type="entry name" value="RND_mfp"/>
    <property type="match status" value="1"/>
</dbReference>
<feature type="domain" description="Multidrug resistance protein MdtA-like barrel-sandwich hybrid" evidence="9">
    <location>
        <begin position="95"/>
        <end position="235"/>
    </location>
</feature>
<dbReference type="InterPro" id="IPR058626">
    <property type="entry name" value="MdtA-like_b-barrel"/>
</dbReference>
<dbReference type="Pfam" id="PF25917">
    <property type="entry name" value="BSH_RND"/>
    <property type="match status" value="1"/>
</dbReference>
<feature type="domain" description="Multidrug resistance protein MdtA-like beta-barrel" evidence="10">
    <location>
        <begin position="240"/>
        <end position="322"/>
    </location>
</feature>
<evidence type="ECO:0000259" key="8">
    <source>
        <dbReference type="Pfam" id="PF25876"/>
    </source>
</evidence>
<protein>
    <submittedName>
        <fullName evidence="12">MdtA/MuxA family multidrug efflux RND transporter periplasmic adaptor subunit</fullName>
    </submittedName>
</protein>
<evidence type="ECO:0000259" key="11">
    <source>
        <dbReference type="Pfam" id="PF25967"/>
    </source>
</evidence>
<evidence type="ECO:0000313" key="12">
    <source>
        <dbReference type="EMBL" id="MFM2486139.1"/>
    </source>
</evidence>
<keyword evidence="6 7" id="KW-0472">Membrane</keyword>
<keyword evidence="4" id="KW-1003">Cell membrane</keyword>
<keyword evidence="7" id="KW-0812">Transmembrane</keyword>
<organism evidence="12 13">
    <name type="scientific">Celerinatantimonas yamalensis</name>
    <dbReference type="NCBI Taxonomy" id="559956"/>
    <lineage>
        <taxon>Bacteria</taxon>
        <taxon>Pseudomonadati</taxon>
        <taxon>Pseudomonadota</taxon>
        <taxon>Gammaproteobacteria</taxon>
        <taxon>Celerinatantimonadaceae</taxon>
        <taxon>Celerinatantimonas</taxon>
    </lineage>
</organism>
<dbReference type="NCBIfam" id="NF008589">
    <property type="entry name" value="PRK11556.1"/>
    <property type="match status" value="1"/>
</dbReference>
<dbReference type="Gene3D" id="1.10.287.470">
    <property type="entry name" value="Helix hairpin bin"/>
    <property type="match status" value="1"/>
</dbReference>
<evidence type="ECO:0000256" key="3">
    <source>
        <dbReference type="ARBA" id="ARBA00022448"/>
    </source>
</evidence>
<evidence type="ECO:0000256" key="7">
    <source>
        <dbReference type="SAM" id="Phobius"/>
    </source>
</evidence>
<proteinExistence type="inferred from homology"/>
<dbReference type="PANTHER" id="PTHR30469:SF12">
    <property type="entry name" value="MULTIDRUG RESISTANCE PROTEIN MDTA"/>
    <property type="match status" value="1"/>
</dbReference>